<reference evidence="2" key="1">
    <citation type="journal article" date="2007" name="J. Bacteriol.">
        <title>Comparative genome analysis of four magnetotactic bacteria reveals a complex set of group-specific genes implicated in magnetosome biomineralization and function.</title>
        <authorList>
            <person name="Richter M."/>
            <person name="Kube M."/>
            <person name="Bazylinski D.A."/>
            <person name="Lombardot T."/>
            <person name="Gloeckner F.O."/>
            <person name="Reinhardt R."/>
            <person name="Schueler D."/>
        </authorList>
    </citation>
    <scope>NUCLEOTIDE SEQUENCE</scope>
    <source>
        <strain evidence="2">MSR-1</strain>
    </source>
</reference>
<protein>
    <submittedName>
        <fullName evidence="2">Methyl-accepting chemotaxis protein</fullName>
    </submittedName>
</protein>
<keyword evidence="1" id="KW-0812">Transmembrane</keyword>
<organism evidence="2">
    <name type="scientific">Magnetospirillum gryphiswaldense</name>
    <dbReference type="NCBI Taxonomy" id="55518"/>
    <lineage>
        <taxon>Bacteria</taxon>
        <taxon>Pseudomonadati</taxon>
        <taxon>Pseudomonadota</taxon>
        <taxon>Alphaproteobacteria</taxon>
        <taxon>Rhodospirillales</taxon>
        <taxon>Rhodospirillaceae</taxon>
        <taxon>Magnetospirillum</taxon>
    </lineage>
</organism>
<gene>
    <name evidence="2" type="ORF">MGR_1861</name>
</gene>
<feature type="transmembrane region" description="Helical" evidence="1">
    <location>
        <begin position="175"/>
        <end position="197"/>
    </location>
</feature>
<accession>A4U2P3</accession>
<sequence length="259" mass="28665">MSWSLARKVSAALIAILVCTMMVTALFGFFKFQDVMSELVRSRYSFVAFTIKQKVEDSLNLGFALRQLRQVQETIELEKARDEQVQGIEIYDSKGEILFNSDRGRIGASVPENWLLPLTLTNLQPFAFLDEDSNVVGLPLVNSLGKVEGAVVLLYPTGYVERELGPMLWRLAGEIAGLVVVFSLLAVMVASIALGAVRRRLHAMEHALLLAPGGEAPLDDVAMLNEFDGHFGEFVAKTREAVEHIKASTDEVERLDRLA</sequence>
<evidence type="ECO:0000256" key="1">
    <source>
        <dbReference type="SAM" id="Phobius"/>
    </source>
</evidence>
<name>A4U2P3_9PROT</name>
<evidence type="ECO:0000313" key="2">
    <source>
        <dbReference type="EMBL" id="CAM77150.1"/>
    </source>
</evidence>
<feature type="transmembrane region" description="Helical" evidence="1">
    <location>
        <begin position="12"/>
        <end position="30"/>
    </location>
</feature>
<dbReference type="RefSeq" id="WP_106002552.1">
    <property type="nucleotide sequence ID" value="NZ_CP027527.1"/>
</dbReference>
<proteinExistence type="predicted"/>
<keyword evidence="1" id="KW-1133">Transmembrane helix</keyword>
<keyword evidence="1" id="KW-0472">Membrane</keyword>
<dbReference type="AlphaFoldDB" id="A4U2P3"/>
<dbReference type="EMBL" id="CU459003">
    <property type="protein sequence ID" value="CAM77150.1"/>
    <property type="molecule type" value="Genomic_DNA"/>
</dbReference>